<gene>
    <name evidence="3" type="ORF">GCM10010981_01290</name>
</gene>
<protein>
    <submittedName>
        <fullName evidence="3">Membrane protein</fullName>
    </submittedName>
</protein>
<feature type="domain" description="DUF218" evidence="2">
    <location>
        <begin position="69"/>
        <end position="231"/>
    </location>
</feature>
<dbReference type="InterPro" id="IPR014729">
    <property type="entry name" value="Rossmann-like_a/b/a_fold"/>
</dbReference>
<reference evidence="4" key="1">
    <citation type="journal article" date="2019" name="Int. J. Syst. Evol. Microbiol.">
        <title>The Global Catalogue of Microorganisms (GCM) 10K type strain sequencing project: providing services to taxonomists for standard genome sequencing and annotation.</title>
        <authorList>
            <consortium name="The Broad Institute Genomics Platform"/>
            <consortium name="The Broad Institute Genome Sequencing Center for Infectious Disease"/>
            <person name="Wu L."/>
            <person name="Ma J."/>
        </authorList>
    </citation>
    <scope>NUCLEOTIDE SEQUENCE [LARGE SCALE GENOMIC DNA]</scope>
    <source>
        <strain evidence="4">CGMCC 1.15439</strain>
    </source>
</reference>
<comment type="caution">
    <text evidence="3">The sequence shown here is derived from an EMBL/GenBank/DDBJ whole genome shotgun (WGS) entry which is preliminary data.</text>
</comment>
<dbReference type="Gene3D" id="3.40.50.620">
    <property type="entry name" value="HUPs"/>
    <property type="match status" value="1"/>
</dbReference>
<evidence type="ECO:0000259" key="2">
    <source>
        <dbReference type="Pfam" id="PF02698"/>
    </source>
</evidence>
<sequence length="253" mass="28066">MLLLLLFLLCVLGYVLVRFRRGRGGWVCYGLAFVLFAASGCGLLPDWLLTHLQAPYATRPTVTWAPRNAIVVLGIGTSRVPATGQVGPMMFAGNRLIEGYRLYHACKQTGSDCKLIVSGGDPLRYGEAEAKVYGDVLTSMGVDRADLMLETHSLNTWQNAQFVQPMIKAYAPQHTVLVTSAVHMRRAQTFFEHFGMDALLVRADYVNARPTWLPNGWNMALTEMALHEYVGVLTYHIYNALGWNAPPSRYGAP</sequence>
<keyword evidence="1" id="KW-1133">Transmembrane helix</keyword>
<dbReference type="PANTHER" id="PTHR30336:SF4">
    <property type="entry name" value="ENVELOPE BIOGENESIS FACTOR ELYC"/>
    <property type="match status" value="1"/>
</dbReference>
<dbReference type="Pfam" id="PF02698">
    <property type="entry name" value="DUF218"/>
    <property type="match status" value="1"/>
</dbReference>
<dbReference type="PANTHER" id="PTHR30336">
    <property type="entry name" value="INNER MEMBRANE PROTEIN, PROBABLE PERMEASE"/>
    <property type="match status" value="1"/>
</dbReference>
<evidence type="ECO:0000256" key="1">
    <source>
        <dbReference type="SAM" id="Phobius"/>
    </source>
</evidence>
<keyword evidence="1" id="KW-0812">Transmembrane</keyword>
<accession>A0ABQ1FJU8</accession>
<dbReference type="InterPro" id="IPR051599">
    <property type="entry name" value="Cell_Envelope_Assoc"/>
</dbReference>
<name>A0ABQ1FJU8_9GAMM</name>
<dbReference type="InterPro" id="IPR003848">
    <property type="entry name" value="DUF218"/>
</dbReference>
<dbReference type="RefSeq" id="WP_188792350.1">
    <property type="nucleotide sequence ID" value="NZ_BMJA01000001.1"/>
</dbReference>
<keyword evidence="1" id="KW-0472">Membrane</keyword>
<proteinExistence type="predicted"/>
<dbReference type="EMBL" id="BMJA01000001">
    <property type="protein sequence ID" value="GGA17286.1"/>
    <property type="molecule type" value="Genomic_DNA"/>
</dbReference>
<dbReference type="CDD" id="cd06259">
    <property type="entry name" value="YdcF-like"/>
    <property type="match status" value="1"/>
</dbReference>
<evidence type="ECO:0000313" key="3">
    <source>
        <dbReference type="EMBL" id="GGA17286.1"/>
    </source>
</evidence>
<dbReference type="Proteomes" id="UP000620046">
    <property type="component" value="Unassembled WGS sequence"/>
</dbReference>
<keyword evidence="4" id="KW-1185">Reference proteome</keyword>
<organism evidence="3 4">
    <name type="scientific">Dyella nitratireducens</name>
    <dbReference type="NCBI Taxonomy" id="1849580"/>
    <lineage>
        <taxon>Bacteria</taxon>
        <taxon>Pseudomonadati</taxon>
        <taxon>Pseudomonadota</taxon>
        <taxon>Gammaproteobacteria</taxon>
        <taxon>Lysobacterales</taxon>
        <taxon>Rhodanobacteraceae</taxon>
        <taxon>Dyella</taxon>
    </lineage>
</organism>
<feature type="transmembrane region" description="Helical" evidence="1">
    <location>
        <begin position="29"/>
        <end position="49"/>
    </location>
</feature>
<evidence type="ECO:0000313" key="4">
    <source>
        <dbReference type="Proteomes" id="UP000620046"/>
    </source>
</evidence>